<reference evidence="10 11" key="1">
    <citation type="submission" date="2020-01" db="EMBL/GenBank/DDBJ databases">
        <title>Bacteria diversity of Porities sp.</title>
        <authorList>
            <person name="Wang G."/>
        </authorList>
    </citation>
    <scope>NUCLEOTIDE SEQUENCE [LARGE SCALE GENOMIC DNA]</scope>
    <source>
        <strain evidence="10 11">R33</strain>
    </source>
</reference>
<dbReference type="InterPro" id="IPR003423">
    <property type="entry name" value="OMP_efflux"/>
</dbReference>
<dbReference type="PANTHER" id="PTHR30026">
    <property type="entry name" value="OUTER MEMBRANE PROTEIN TOLC"/>
    <property type="match status" value="1"/>
</dbReference>
<dbReference type="SUPFAM" id="SSF56954">
    <property type="entry name" value="Outer membrane efflux proteins (OEP)"/>
    <property type="match status" value="1"/>
</dbReference>
<dbReference type="EMBL" id="WXYO01000004">
    <property type="protein sequence ID" value="NAS12193.1"/>
    <property type="molecule type" value="Genomic_DNA"/>
</dbReference>
<dbReference type="GO" id="GO:0015288">
    <property type="term" value="F:porin activity"/>
    <property type="evidence" value="ECO:0007669"/>
    <property type="project" value="TreeGrafter"/>
</dbReference>
<evidence type="ECO:0000313" key="10">
    <source>
        <dbReference type="EMBL" id="NAS12193.1"/>
    </source>
</evidence>
<comment type="similarity">
    <text evidence="2">Belongs to the outer membrane factor (OMF) (TC 1.B.17) family.</text>
</comment>
<dbReference type="GO" id="GO:0015562">
    <property type="term" value="F:efflux transmembrane transporter activity"/>
    <property type="evidence" value="ECO:0007669"/>
    <property type="project" value="InterPro"/>
</dbReference>
<dbReference type="Proteomes" id="UP000475249">
    <property type="component" value="Unassembled WGS sequence"/>
</dbReference>
<dbReference type="RefSeq" id="WP_161435238.1">
    <property type="nucleotide sequence ID" value="NZ_WXYO01000004.1"/>
</dbReference>
<dbReference type="PANTHER" id="PTHR30026:SF20">
    <property type="entry name" value="OUTER MEMBRANE PROTEIN TOLC"/>
    <property type="match status" value="1"/>
</dbReference>
<keyword evidence="9" id="KW-0732">Signal</keyword>
<keyword evidence="7" id="KW-0998">Cell outer membrane</keyword>
<keyword evidence="4" id="KW-1134">Transmembrane beta strand</keyword>
<evidence type="ECO:0000256" key="6">
    <source>
        <dbReference type="ARBA" id="ARBA00023136"/>
    </source>
</evidence>
<evidence type="ECO:0000256" key="3">
    <source>
        <dbReference type="ARBA" id="ARBA00022448"/>
    </source>
</evidence>
<dbReference type="InterPro" id="IPR051906">
    <property type="entry name" value="TolC-like"/>
</dbReference>
<evidence type="ECO:0000256" key="4">
    <source>
        <dbReference type="ARBA" id="ARBA00022452"/>
    </source>
</evidence>
<organism evidence="10 11">
    <name type="scientific">Poritiphilus flavus</name>
    <dbReference type="NCBI Taxonomy" id="2697053"/>
    <lineage>
        <taxon>Bacteria</taxon>
        <taxon>Pseudomonadati</taxon>
        <taxon>Bacteroidota</taxon>
        <taxon>Flavobacteriia</taxon>
        <taxon>Flavobacteriales</taxon>
        <taxon>Flavobacteriaceae</taxon>
        <taxon>Poritiphilus</taxon>
    </lineage>
</organism>
<evidence type="ECO:0000256" key="2">
    <source>
        <dbReference type="ARBA" id="ARBA00007613"/>
    </source>
</evidence>
<keyword evidence="3" id="KW-0813">Transport</keyword>
<keyword evidence="6" id="KW-0472">Membrane</keyword>
<name>A0A6L9EC21_9FLAO</name>
<dbReference type="GO" id="GO:0009279">
    <property type="term" value="C:cell outer membrane"/>
    <property type="evidence" value="ECO:0007669"/>
    <property type="project" value="UniProtKB-SubCell"/>
</dbReference>
<dbReference type="Pfam" id="PF02321">
    <property type="entry name" value="OEP"/>
    <property type="match status" value="1"/>
</dbReference>
<evidence type="ECO:0000313" key="11">
    <source>
        <dbReference type="Proteomes" id="UP000475249"/>
    </source>
</evidence>
<evidence type="ECO:0000256" key="8">
    <source>
        <dbReference type="SAM" id="Coils"/>
    </source>
</evidence>
<keyword evidence="5" id="KW-0812">Transmembrane</keyword>
<keyword evidence="8" id="KW-0175">Coiled coil</keyword>
<accession>A0A6L9EC21</accession>
<feature type="coiled-coil region" evidence="8">
    <location>
        <begin position="119"/>
        <end position="174"/>
    </location>
</feature>
<dbReference type="GO" id="GO:1990281">
    <property type="term" value="C:efflux pump complex"/>
    <property type="evidence" value="ECO:0007669"/>
    <property type="project" value="TreeGrafter"/>
</dbReference>
<gene>
    <name evidence="10" type="ORF">GTQ38_09285</name>
</gene>
<evidence type="ECO:0000256" key="9">
    <source>
        <dbReference type="SAM" id="SignalP"/>
    </source>
</evidence>
<keyword evidence="11" id="KW-1185">Reference proteome</keyword>
<sequence length="420" mass="46957">MKKLILLFSILSFSGLYAQLTNSSTSLTELYEAANSNYPLIKDAGLIDKIEKAGLSVLSKNSLPKISIEGKGQVQSENIELNLGNTAIEAPLETWNTSLNIDYNLYDGGTTKAQKKVETASAKVNRNSLEVQLRSLKDQVNTLIFAILLSRKQKLILENSKEDLESNIRSLQAAFENGTVLESEVSKLQVRQLELVSEIVSLQADTSTYFLLLEQLTGKTLPRDVRFEVPVLLALENERVNRPENQLFDSQKSLYAAQEASIAASTLPKISVFAQGGVGNPNPLNFSDLSTATYALGGLKLNWNFMDFGKGKKERQRLQLQQEQIEVDRELFLFDIESKSTEYQERIKATQLQIANNTSIVDLQKNILAQTRVQLDNGIINATDYVTQLNATLNSEQELEFNKTKLQQLQIEYLTLLGQL</sequence>
<protein>
    <submittedName>
        <fullName evidence="10">TolC family protein</fullName>
    </submittedName>
</protein>
<feature type="chain" id="PRO_5026959470" evidence="9">
    <location>
        <begin position="19"/>
        <end position="420"/>
    </location>
</feature>
<evidence type="ECO:0000256" key="1">
    <source>
        <dbReference type="ARBA" id="ARBA00004442"/>
    </source>
</evidence>
<dbReference type="Gene3D" id="1.20.1600.10">
    <property type="entry name" value="Outer membrane efflux proteins (OEP)"/>
    <property type="match status" value="1"/>
</dbReference>
<evidence type="ECO:0000256" key="7">
    <source>
        <dbReference type="ARBA" id="ARBA00023237"/>
    </source>
</evidence>
<comment type="caution">
    <text evidence="10">The sequence shown here is derived from an EMBL/GenBank/DDBJ whole genome shotgun (WGS) entry which is preliminary data.</text>
</comment>
<proteinExistence type="inferred from homology"/>
<feature type="signal peptide" evidence="9">
    <location>
        <begin position="1"/>
        <end position="18"/>
    </location>
</feature>
<evidence type="ECO:0000256" key="5">
    <source>
        <dbReference type="ARBA" id="ARBA00022692"/>
    </source>
</evidence>
<dbReference type="AlphaFoldDB" id="A0A6L9EC21"/>
<comment type="subcellular location">
    <subcellularLocation>
        <location evidence="1">Cell outer membrane</location>
    </subcellularLocation>
</comment>